<keyword evidence="2" id="KW-1185">Reference proteome</keyword>
<reference evidence="2" key="1">
    <citation type="journal article" date="2013" name="Science">
        <title>The Amborella genome and the evolution of flowering plants.</title>
        <authorList>
            <consortium name="Amborella Genome Project"/>
        </authorList>
    </citation>
    <scope>NUCLEOTIDE SEQUENCE [LARGE SCALE GENOMIC DNA]</scope>
</reference>
<gene>
    <name evidence="1" type="ORF">AMTR_s00004p00248570</name>
</gene>
<dbReference type="AlphaFoldDB" id="W1NDL3"/>
<dbReference type="Gramene" id="ERM93727">
    <property type="protein sequence ID" value="ERM93727"/>
    <property type="gene ID" value="AMTR_s00004p00248570"/>
</dbReference>
<protein>
    <submittedName>
        <fullName evidence="1">Uncharacterized protein</fullName>
    </submittedName>
</protein>
<sequence>MEAKKLNGKDLWRVKKGPSGPLGSIAYMVEKPNSPAVDRELDLSPRSIFSIGWDVDGELVVMHGGPLDGGLDGAFDEAKVHNGIGR</sequence>
<dbReference type="HOGENOM" id="CLU_2500902_0_0_1"/>
<name>W1NDL3_AMBTC</name>
<organism evidence="1 2">
    <name type="scientific">Amborella trichopoda</name>
    <dbReference type="NCBI Taxonomy" id="13333"/>
    <lineage>
        <taxon>Eukaryota</taxon>
        <taxon>Viridiplantae</taxon>
        <taxon>Streptophyta</taxon>
        <taxon>Embryophyta</taxon>
        <taxon>Tracheophyta</taxon>
        <taxon>Spermatophyta</taxon>
        <taxon>Magnoliopsida</taxon>
        <taxon>Amborellales</taxon>
        <taxon>Amborellaceae</taxon>
        <taxon>Amborella</taxon>
    </lineage>
</organism>
<dbReference type="Proteomes" id="UP000017836">
    <property type="component" value="Unassembled WGS sequence"/>
</dbReference>
<evidence type="ECO:0000313" key="2">
    <source>
        <dbReference type="Proteomes" id="UP000017836"/>
    </source>
</evidence>
<dbReference type="EMBL" id="KI397628">
    <property type="protein sequence ID" value="ERM93727.1"/>
    <property type="molecule type" value="Genomic_DNA"/>
</dbReference>
<accession>W1NDL3</accession>
<evidence type="ECO:0000313" key="1">
    <source>
        <dbReference type="EMBL" id="ERM93727.1"/>
    </source>
</evidence>
<proteinExistence type="predicted"/>